<reference evidence="2" key="1">
    <citation type="journal article" date="2022" name="Mol. Ecol. Resour.">
        <title>The genomes of chicory, endive, great burdock and yacon provide insights into Asteraceae palaeo-polyploidization history and plant inulin production.</title>
        <authorList>
            <person name="Fan W."/>
            <person name="Wang S."/>
            <person name="Wang H."/>
            <person name="Wang A."/>
            <person name="Jiang F."/>
            <person name="Liu H."/>
            <person name="Zhao H."/>
            <person name="Xu D."/>
            <person name="Zhang Y."/>
        </authorList>
    </citation>
    <scope>NUCLEOTIDE SEQUENCE [LARGE SCALE GENOMIC DNA]</scope>
    <source>
        <strain evidence="2">cv. Yunnan</strain>
    </source>
</reference>
<protein>
    <submittedName>
        <fullName evidence="1">Uncharacterized protein</fullName>
    </submittedName>
</protein>
<name>A0ACB8YM68_9ASTR</name>
<dbReference type="EMBL" id="CM042044">
    <property type="protein sequence ID" value="KAI3686367.1"/>
    <property type="molecule type" value="Genomic_DNA"/>
</dbReference>
<comment type="caution">
    <text evidence="1">The sequence shown here is derived from an EMBL/GenBank/DDBJ whole genome shotgun (WGS) entry which is preliminary data.</text>
</comment>
<sequence length="119" mass="13984">MISEVDDLKKSARRGRFIQGVGDELRPGSIRQEDEKKTNCKWRQQLIHLRHRITSCTRIMNKTQALLQNLPLLFKGLTYYMVPVTLSMQRNHHLQNKIYLIWGRHQDVGEGNVGIYEKP</sequence>
<keyword evidence="2" id="KW-1185">Reference proteome</keyword>
<gene>
    <name evidence="1" type="ORF">L1987_80042</name>
</gene>
<proteinExistence type="predicted"/>
<dbReference type="Proteomes" id="UP001056120">
    <property type="component" value="Linkage Group LG27"/>
</dbReference>
<accession>A0ACB8YM68</accession>
<reference evidence="1 2" key="2">
    <citation type="journal article" date="2022" name="Mol. Ecol. Resour.">
        <title>The genomes of chicory, endive, great burdock and yacon provide insights into Asteraceae paleo-polyploidization history and plant inulin production.</title>
        <authorList>
            <person name="Fan W."/>
            <person name="Wang S."/>
            <person name="Wang H."/>
            <person name="Wang A."/>
            <person name="Jiang F."/>
            <person name="Liu H."/>
            <person name="Zhao H."/>
            <person name="Xu D."/>
            <person name="Zhang Y."/>
        </authorList>
    </citation>
    <scope>NUCLEOTIDE SEQUENCE [LARGE SCALE GENOMIC DNA]</scope>
    <source>
        <strain evidence="2">cv. Yunnan</strain>
        <tissue evidence="1">Leaves</tissue>
    </source>
</reference>
<evidence type="ECO:0000313" key="2">
    <source>
        <dbReference type="Proteomes" id="UP001056120"/>
    </source>
</evidence>
<organism evidence="1 2">
    <name type="scientific">Smallanthus sonchifolius</name>
    <dbReference type="NCBI Taxonomy" id="185202"/>
    <lineage>
        <taxon>Eukaryota</taxon>
        <taxon>Viridiplantae</taxon>
        <taxon>Streptophyta</taxon>
        <taxon>Embryophyta</taxon>
        <taxon>Tracheophyta</taxon>
        <taxon>Spermatophyta</taxon>
        <taxon>Magnoliopsida</taxon>
        <taxon>eudicotyledons</taxon>
        <taxon>Gunneridae</taxon>
        <taxon>Pentapetalae</taxon>
        <taxon>asterids</taxon>
        <taxon>campanulids</taxon>
        <taxon>Asterales</taxon>
        <taxon>Asteraceae</taxon>
        <taxon>Asteroideae</taxon>
        <taxon>Heliantheae alliance</taxon>
        <taxon>Millerieae</taxon>
        <taxon>Smallanthus</taxon>
    </lineage>
</organism>
<evidence type="ECO:0000313" key="1">
    <source>
        <dbReference type="EMBL" id="KAI3686367.1"/>
    </source>
</evidence>